<dbReference type="Pfam" id="PF03781">
    <property type="entry name" value="FGE-sulfatase"/>
    <property type="match status" value="1"/>
</dbReference>
<dbReference type="Proteomes" id="UP000032748">
    <property type="component" value="Chromosome"/>
</dbReference>
<organism evidence="2 3">
    <name type="scientific">Pseudomonas chlororaphis</name>
    <dbReference type="NCBI Taxonomy" id="587753"/>
    <lineage>
        <taxon>Bacteria</taxon>
        <taxon>Pseudomonadati</taxon>
        <taxon>Pseudomonadota</taxon>
        <taxon>Gammaproteobacteria</taxon>
        <taxon>Pseudomonadales</taxon>
        <taxon>Pseudomonadaceae</taxon>
        <taxon>Pseudomonas</taxon>
    </lineage>
</organism>
<dbReference type="PANTHER" id="PTHR23150:SF19">
    <property type="entry name" value="FORMYLGLYCINE-GENERATING ENZYME"/>
    <property type="match status" value="1"/>
</dbReference>
<dbReference type="EMBL" id="CP011110">
    <property type="protein sequence ID" value="AKA24880.1"/>
    <property type="molecule type" value="Genomic_DNA"/>
</dbReference>
<dbReference type="GO" id="GO:0120147">
    <property type="term" value="F:formylglycine-generating oxidase activity"/>
    <property type="evidence" value="ECO:0007669"/>
    <property type="project" value="TreeGrafter"/>
</dbReference>
<dbReference type="PATRIC" id="fig|587753.10.peg.3416"/>
<dbReference type="InterPro" id="IPR051043">
    <property type="entry name" value="Sulfatase_Mod_Factor_Kinase"/>
</dbReference>
<protein>
    <submittedName>
        <fullName evidence="2">Sulfatase-modifying factor 1</fullName>
    </submittedName>
</protein>
<evidence type="ECO:0000313" key="2">
    <source>
        <dbReference type="EMBL" id="AKA24880.1"/>
    </source>
</evidence>
<accession>A0A0D5Y1E9</accession>
<sequence length="312" mass="34529">MSSPVAHSDAMVYLPGGTFSMGSERFYPEERPVRKVRVDPFWIDPTPVTNRQFVAFVAATGYRTFAEKAPDPADYPGMPAEMAKAGSLVFSAPSQAVDLSHVGQWWQFRFGAWWREPLGNGSSIIGLEDHPVVHIAYEDAQAYAAWAGKALPTEAEWEYAARGGLEASEFAWGDSLAPDGAMLANYWQGRFPWENLRHDGWERTSPVGAFPANGHGLFDMIGNVWEWTADWFRLNDSQPAPSCCVPANPRGGCEEDSYDPATPGLRIGRKVLKGGSHLCAANYCQRYRPAARIPQPLDTTTSHVGFRCVRRT</sequence>
<dbReference type="SUPFAM" id="SSF56436">
    <property type="entry name" value="C-type lectin-like"/>
    <property type="match status" value="1"/>
</dbReference>
<gene>
    <name evidence="2" type="ORF">PCL1606_34290</name>
</gene>
<proteinExistence type="predicted"/>
<dbReference type="InterPro" id="IPR016187">
    <property type="entry name" value="CTDL_fold"/>
</dbReference>
<dbReference type="InterPro" id="IPR005532">
    <property type="entry name" value="SUMF_dom"/>
</dbReference>
<name>A0A0D5Y1E9_9PSED</name>
<evidence type="ECO:0000313" key="3">
    <source>
        <dbReference type="Proteomes" id="UP000032748"/>
    </source>
</evidence>
<dbReference type="Gene3D" id="3.90.1580.10">
    <property type="entry name" value="paralog of FGE (formylglycine-generating enzyme)"/>
    <property type="match status" value="1"/>
</dbReference>
<dbReference type="OrthoDB" id="9768004at2"/>
<dbReference type="KEGG" id="pcz:PCL1606_34290"/>
<dbReference type="PANTHER" id="PTHR23150">
    <property type="entry name" value="SULFATASE MODIFYING FACTOR 1, 2"/>
    <property type="match status" value="1"/>
</dbReference>
<dbReference type="InterPro" id="IPR042095">
    <property type="entry name" value="SUMF_sf"/>
</dbReference>
<reference evidence="2 3" key="1">
    <citation type="journal article" date="2015" name="Mol. Plant Microbe Interact.">
        <title>Comparative Genomic Analysis of Pseudomonas chlororaphis PCL1606 Reveals New Insight into Antifungal Compounds Involved in Biocontrol.</title>
        <authorList>
            <person name="Calderon C.E."/>
            <person name="Ramos C."/>
            <person name="de Vicente A."/>
            <person name="Cazorla F.M."/>
        </authorList>
    </citation>
    <scope>NUCLEOTIDE SEQUENCE [LARGE SCALE GENOMIC DNA]</scope>
    <source>
        <strain evidence="2 3">PCL1606</strain>
    </source>
</reference>
<dbReference type="RefSeq" id="WP_080925971.1">
    <property type="nucleotide sequence ID" value="NZ_CP011110.1"/>
</dbReference>
<evidence type="ECO:0000259" key="1">
    <source>
        <dbReference type="Pfam" id="PF03781"/>
    </source>
</evidence>
<feature type="domain" description="Sulfatase-modifying factor enzyme-like" evidence="1">
    <location>
        <begin position="9"/>
        <end position="310"/>
    </location>
</feature>
<dbReference type="AlphaFoldDB" id="A0A0D5Y1E9"/>